<accession>A0ABR1AHM7</accession>
<evidence type="ECO:0000313" key="2">
    <source>
        <dbReference type="EMBL" id="KAK6619848.1"/>
    </source>
</evidence>
<evidence type="ECO:0000313" key="3">
    <source>
        <dbReference type="Proteomes" id="UP001359485"/>
    </source>
</evidence>
<feature type="compositionally biased region" description="Basic and acidic residues" evidence="1">
    <location>
        <begin position="55"/>
        <end position="67"/>
    </location>
</feature>
<evidence type="ECO:0000256" key="1">
    <source>
        <dbReference type="SAM" id="MobiDB-lite"/>
    </source>
</evidence>
<proteinExistence type="predicted"/>
<organism evidence="2 3">
    <name type="scientific">Polyplax serrata</name>
    <name type="common">Common mouse louse</name>
    <dbReference type="NCBI Taxonomy" id="468196"/>
    <lineage>
        <taxon>Eukaryota</taxon>
        <taxon>Metazoa</taxon>
        <taxon>Ecdysozoa</taxon>
        <taxon>Arthropoda</taxon>
        <taxon>Hexapoda</taxon>
        <taxon>Insecta</taxon>
        <taxon>Pterygota</taxon>
        <taxon>Neoptera</taxon>
        <taxon>Paraneoptera</taxon>
        <taxon>Psocodea</taxon>
        <taxon>Troctomorpha</taxon>
        <taxon>Phthiraptera</taxon>
        <taxon>Anoplura</taxon>
        <taxon>Polyplacidae</taxon>
        <taxon>Polyplax</taxon>
    </lineage>
</organism>
<comment type="caution">
    <text evidence="2">The sequence shown here is derived from an EMBL/GenBank/DDBJ whole genome shotgun (WGS) entry which is preliminary data.</text>
</comment>
<dbReference type="EMBL" id="JAWJWF010000048">
    <property type="protein sequence ID" value="KAK6619848.1"/>
    <property type="molecule type" value="Genomic_DNA"/>
</dbReference>
<sequence length="126" mass="14881">MFVSKLQFLVQLKFLGVATINMLANVFRLWIELKKKHKPSKVVFYENAHHQHHYDHEHLIDHEDGHFGHPASHGPFGHHEEEDYGGGPWPWSRSYEKPSVQSSQKPSGTYKYKPAYNYYYNERNLS</sequence>
<reference evidence="2 3" key="1">
    <citation type="submission" date="2023-09" db="EMBL/GenBank/DDBJ databases">
        <title>Genomes of two closely related lineages of the louse Polyplax serrata with different host specificities.</title>
        <authorList>
            <person name="Martinu J."/>
            <person name="Tarabai H."/>
            <person name="Stefka J."/>
            <person name="Hypsa V."/>
        </authorList>
    </citation>
    <scope>NUCLEOTIDE SEQUENCE [LARGE SCALE GENOMIC DNA]</scope>
    <source>
        <strain evidence="2">98ZLc_SE</strain>
    </source>
</reference>
<gene>
    <name evidence="2" type="ORF">RUM44_006247</name>
</gene>
<dbReference type="Proteomes" id="UP001359485">
    <property type="component" value="Unassembled WGS sequence"/>
</dbReference>
<name>A0ABR1AHM7_POLSC</name>
<protein>
    <submittedName>
        <fullName evidence="2">Uncharacterized protein</fullName>
    </submittedName>
</protein>
<feature type="region of interest" description="Disordered" evidence="1">
    <location>
        <begin position="55"/>
        <end position="90"/>
    </location>
</feature>
<keyword evidence="3" id="KW-1185">Reference proteome</keyword>